<protein>
    <submittedName>
        <fullName evidence="5">Polyphosphate kinase 2 family protein</fullName>
    </submittedName>
</protein>
<dbReference type="SUPFAM" id="SSF52540">
    <property type="entry name" value="P-loop containing nucleoside triphosphate hydrolases"/>
    <property type="match status" value="1"/>
</dbReference>
<feature type="domain" description="Polyphosphate kinase-2-related" evidence="4">
    <location>
        <begin position="30"/>
        <end position="267"/>
    </location>
</feature>
<dbReference type="PANTHER" id="PTHR34383">
    <property type="entry name" value="POLYPHOSPHATE:AMP PHOSPHOTRANSFERASE-RELATED"/>
    <property type="match status" value="1"/>
</dbReference>
<keyword evidence="3 5" id="KW-0418">Kinase</keyword>
<gene>
    <name evidence="5" type="ORF">GO816_18225</name>
</gene>
<proteinExistence type="inferred from homology"/>
<dbReference type="RefSeq" id="WP_157543390.1">
    <property type="nucleotide sequence ID" value="NZ_WQLA01000008.1"/>
</dbReference>
<keyword evidence="2" id="KW-0808">Transferase</keyword>
<keyword evidence="6" id="KW-1185">Reference proteome</keyword>
<dbReference type="PANTHER" id="PTHR34383:SF3">
    <property type="entry name" value="POLYPHOSPHATE:AMP PHOSPHOTRANSFERASE"/>
    <property type="match status" value="1"/>
</dbReference>
<dbReference type="AlphaFoldDB" id="A0A6I4IRL4"/>
<comment type="caution">
    <text evidence="5">The sequence shown here is derived from an EMBL/GenBank/DDBJ whole genome shotgun (WGS) entry which is preliminary data.</text>
</comment>
<evidence type="ECO:0000256" key="3">
    <source>
        <dbReference type="ARBA" id="ARBA00022777"/>
    </source>
</evidence>
<dbReference type="Pfam" id="PF03976">
    <property type="entry name" value="PPK2"/>
    <property type="match status" value="1"/>
</dbReference>
<evidence type="ECO:0000256" key="1">
    <source>
        <dbReference type="ARBA" id="ARBA00009924"/>
    </source>
</evidence>
<dbReference type="GO" id="GO:0008976">
    <property type="term" value="F:polyphosphate kinase activity"/>
    <property type="evidence" value="ECO:0007669"/>
    <property type="project" value="InterPro"/>
</dbReference>
<dbReference type="PIRSF" id="PIRSF028756">
    <property type="entry name" value="PPK2_prd"/>
    <property type="match status" value="1"/>
</dbReference>
<dbReference type="GO" id="GO:0006797">
    <property type="term" value="P:polyphosphate metabolic process"/>
    <property type="evidence" value="ECO:0007669"/>
    <property type="project" value="InterPro"/>
</dbReference>
<dbReference type="NCBIfam" id="TIGR03709">
    <property type="entry name" value="PPK2_rel_1"/>
    <property type="match status" value="1"/>
</dbReference>
<dbReference type="OrthoDB" id="9775224at2"/>
<dbReference type="InterPro" id="IPR027417">
    <property type="entry name" value="P-loop_NTPase"/>
</dbReference>
<accession>A0A6I4IRL4</accession>
<dbReference type="EMBL" id="WQLA01000008">
    <property type="protein sequence ID" value="MVN93074.1"/>
    <property type="molecule type" value="Genomic_DNA"/>
</dbReference>
<dbReference type="InterPro" id="IPR022300">
    <property type="entry name" value="PPK2-rel_1"/>
</dbReference>
<dbReference type="InterPro" id="IPR022488">
    <property type="entry name" value="PPK2-related"/>
</dbReference>
<comment type="similarity">
    <text evidence="1">Belongs to the polyphosphate kinase 2 (PPK2) family. Class I subfamily.</text>
</comment>
<name>A0A6I4IRL4_9SPHI</name>
<evidence type="ECO:0000313" key="6">
    <source>
        <dbReference type="Proteomes" id="UP000434850"/>
    </source>
</evidence>
<reference evidence="5 6" key="1">
    <citation type="submission" date="2019-12" db="EMBL/GenBank/DDBJ databases">
        <title>Mucilaginibacter sp. HME9299 genome sequencing and assembly.</title>
        <authorList>
            <person name="Kang H."/>
            <person name="Kim H."/>
            <person name="Joh K."/>
        </authorList>
    </citation>
    <scope>NUCLEOTIDE SEQUENCE [LARGE SCALE GENOMIC DNA]</scope>
    <source>
        <strain evidence="5 6">HME9299</strain>
    </source>
</reference>
<organism evidence="5 6">
    <name type="scientific">Mucilaginibacter aquatilis</name>
    <dbReference type="NCBI Taxonomy" id="1517760"/>
    <lineage>
        <taxon>Bacteria</taxon>
        <taxon>Pseudomonadati</taxon>
        <taxon>Bacteroidota</taxon>
        <taxon>Sphingobacteriia</taxon>
        <taxon>Sphingobacteriales</taxon>
        <taxon>Sphingobacteriaceae</taxon>
        <taxon>Mucilaginibacter</taxon>
    </lineage>
</organism>
<evidence type="ECO:0000256" key="2">
    <source>
        <dbReference type="ARBA" id="ARBA00022679"/>
    </source>
</evidence>
<dbReference type="InterPro" id="IPR016898">
    <property type="entry name" value="Polyphosphate_phosphotransfera"/>
</dbReference>
<dbReference type="Gene3D" id="3.40.50.300">
    <property type="entry name" value="P-loop containing nucleotide triphosphate hydrolases"/>
    <property type="match status" value="1"/>
</dbReference>
<evidence type="ECO:0000259" key="4">
    <source>
        <dbReference type="Pfam" id="PF03976"/>
    </source>
</evidence>
<evidence type="ECO:0000313" key="5">
    <source>
        <dbReference type="EMBL" id="MVN93074.1"/>
    </source>
</evidence>
<sequence>MQNITNNFKITGNKKISLNNFDTDYTADVKKEDAKAILKALVKETADLQDKLYAANKYSLLLIFQAMDAAGKDGAIKHTMSGINPQGCQVYSFKQPSTEEYNHDFLWRHSKALPERGRIGIHNRSHYENVLVSKVHPENVLKENLPDIHKVEDIDDKFWNERYKGIRAFERNLHNNGTVVIKFFLHLSKKEQKKRFLQRIDDPSKNWKFSAADIKERGYWKDYMEAYEQAISETANDDAPWYIIPADKKWFSRIAISSVIVETLKSLDLQYPVLPKDEADRLQQSKEQLMGE</sequence>
<dbReference type="Proteomes" id="UP000434850">
    <property type="component" value="Unassembled WGS sequence"/>
</dbReference>